<dbReference type="Pfam" id="PF00176">
    <property type="entry name" value="SNF2-rel_dom"/>
    <property type="match status" value="1"/>
</dbReference>
<protein>
    <recommendedName>
        <fullName evidence="4">SNF2 N-terminal domain-containing protein</fullName>
    </recommendedName>
</protein>
<keyword evidence="6" id="KW-1185">Reference proteome</keyword>
<comment type="caution">
    <text evidence="5">The sequence shown here is derived from an EMBL/GenBank/DDBJ whole genome shotgun (WGS) entry which is preliminary data.</text>
</comment>
<proteinExistence type="predicted"/>
<sequence length="548" mass="62589">MSSILNETDDKNNKNFIYDTSIVPEIIKDSEDEEELALKEDNSDDNDDVIALNGVYYDDCDDDNNCTLNVPSDEDVILWNDEPCSSKDFLKRKLNSNETLNNEKRFKIDDFASKFSDNDIPTDNAANYNDISKIEPVSETYYISEFSDDDDILDLTTEEFTFSTKKKQETEVIDLTGDEKLAFSIQQLDLELEKQRKLQEQQDAEYALKLSLELNAEIPVETALQRNKIENSNNLVYPILSNSSFDDTSKEKLKEIERTVPFDKQNASIAPPLVKREWGFKSTVSPIVPTEFPFHLNPLTQQRLKQARMDAAGKRALATETPVFLSASTLMQLPSIIPPTQKTYWTPTVNNLQRSSNADDMVDSDLKNLLSNVAHNENITPINRRLPTPALMVRKTIQTIALLLSNKPTSDGTNDITNQVLIICPKSLLNQWKEEMIDKTNYFTEKSIHIYHNDSPGGKEKNLKILKQYEVVITTYGAITSEWINEKKIEKASNAKKKNKQIKDFFLDEEADKTKKSSKRPANRLGNLFQINWWRIVLGMIKVVGEKS</sequence>
<accession>A0AAD5XZX0</accession>
<dbReference type="AlphaFoldDB" id="A0AAD5XZX0"/>
<organism evidence="5 6">
    <name type="scientific">Clydaea vesicula</name>
    <dbReference type="NCBI Taxonomy" id="447962"/>
    <lineage>
        <taxon>Eukaryota</taxon>
        <taxon>Fungi</taxon>
        <taxon>Fungi incertae sedis</taxon>
        <taxon>Chytridiomycota</taxon>
        <taxon>Chytridiomycota incertae sedis</taxon>
        <taxon>Chytridiomycetes</taxon>
        <taxon>Lobulomycetales</taxon>
        <taxon>Lobulomycetaceae</taxon>
        <taxon>Clydaea</taxon>
    </lineage>
</organism>
<dbReference type="GO" id="GO:0016787">
    <property type="term" value="F:hydrolase activity"/>
    <property type="evidence" value="ECO:0007669"/>
    <property type="project" value="UniProtKB-KW"/>
</dbReference>
<gene>
    <name evidence="5" type="ORF">HK099_004945</name>
</gene>
<evidence type="ECO:0000313" key="5">
    <source>
        <dbReference type="EMBL" id="KAJ3218762.1"/>
    </source>
</evidence>
<dbReference type="GO" id="GO:0008094">
    <property type="term" value="F:ATP-dependent activity, acting on DNA"/>
    <property type="evidence" value="ECO:0007669"/>
    <property type="project" value="TreeGrafter"/>
</dbReference>
<dbReference type="InterPro" id="IPR027417">
    <property type="entry name" value="P-loop_NTPase"/>
</dbReference>
<dbReference type="InterPro" id="IPR038718">
    <property type="entry name" value="SNF2-like_sf"/>
</dbReference>
<keyword evidence="2" id="KW-0378">Hydrolase</keyword>
<feature type="domain" description="SNF2 N-terminal" evidence="4">
    <location>
        <begin position="395"/>
        <end position="519"/>
    </location>
</feature>
<dbReference type="GO" id="GO:0006281">
    <property type="term" value="P:DNA repair"/>
    <property type="evidence" value="ECO:0007669"/>
    <property type="project" value="TreeGrafter"/>
</dbReference>
<dbReference type="GO" id="GO:0005524">
    <property type="term" value="F:ATP binding"/>
    <property type="evidence" value="ECO:0007669"/>
    <property type="project" value="UniProtKB-KW"/>
</dbReference>
<dbReference type="EMBL" id="JADGJW010000366">
    <property type="protein sequence ID" value="KAJ3218762.1"/>
    <property type="molecule type" value="Genomic_DNA"/>
</dbReference>
<dbReference type="InterPro" id="IPR050628">
    <property type="entry name" value="SNF2_RAD54_helicase_TF"/>
</dbReference>
<dbReference type="Gene3D" id="3.40.50.10810">
    <property type="entry name" value="Tandem AAA-ATPase domain"/>
    <property type="match status" value="1"/>
</dbReference>
<dbReference type="SUPFAM" id="SSF52540">
    <property type="entry name" value="P-loop containing nucleoside triphosphate hydrolases"/>
    <property type="match status" value="1"/>
</dbReference>
<evidence type="ECO:0000313" key="6">
    <source>
        <dbReference type="Proteomes" id="UP001211065"/>
    </source>
</evidence>
<evidence type="ECO:0000256" key="1">
    <source>
        <dbReference type="ARBA" id="ARBA00022741"/>
    </source>
</evidence>
<name>A0AAD5XZX0_9FUNG</name>
<keyword evidence="3" id="KW-0067">ATP-binding</keyword>
<keyword evidence="1" id="KW-0547">Nucleotide-binding</keyword>
<reference evidence="5" key="1">
    <citation type="submission" date="2020-05" db="EMBL/GenBank/DDBJ databases">
        <title>Phylogenomic resolution of chytrid fungi.</title>
        <authorList>
            <person name="Stajich J.E."/>
            <person name="Amses K."/>
            <person name="Simmons R."/>
            <person name="Seto K."/>
            <person name="Myers J."/>
            <person name="Bonds A."/>
            <person name="Quandt C.A."/>
            <person name="Barry K."/>
            <person name="Liu P."/>
            <person name="Grigoriev I."/>
            <person name="Longcore J.E."/>
            <person name="James T.Y."/>
        </authorList>
    </citation>
    <scope>NUCLEOTIDE SEQUENCE</scope>
    <source>
        <strain evidence="5">JEL0476</strain>
    </source>
</reference>
<dbReference type="GO" id="GO:0005634">
    <property type="term" value="C:nucleus"/>
    <property type="evidence" value="ECO:0007669"/>
    <property type="project" value="TreeGrafter"/>
</dbReference>
<evidence type="ECO:0000256" key="2">
    <source>
        <dbReference type="ARBA" id="ARBA00022801"/>
    </source>
</evidence>
<dbReference type="InterPro" id="IPR000330">
    <property type="entry name" value="SNF2_N"/>
</dbReference>
<evidence type="ECO:0000256" key="3">
    <source>
        <dbReference type="ARBA" id="ARBA00022840"/>
    </source>
</evidence>
<dbReference type="PANTHER" id="PTHR45626">
    <property type="entry name" value="TRANSCRIPTION TERMINATION FACTOR 2-RELATED"/>
    <property type="match status" value="1"/>
</dbReference>
<evidence type="ECO:0000259" key="4">
    <source>
        <dbReference type="Pfam" id="PF00176"/>
    </source>
</evidence>
<dbReference type="Proteomes" id="UP001211065">
    <property type="component" value="Unassembled WGS sequence"/>
</dbReference>